<dbReference type="InterPro" id="IPR011013">
    <property type="entry name" value="Gal_mutarotase_sf_dom"/>
</dbReference>
<dbReference type="Proteomes" id="UP000464954">
    <property type="component" value="Chromosome"/>
</dbReference>
<dbReference type="KEGG" id="taer:GT409_14795"/>
<dbReference type="AlphaFoldDB" id="A0A6P1MDL1"/>
<dbReference type="SUPFAM" id="SSF74650">
    <property type="entry name" value="Galactose mutarotase-like"/>
    <property type="match status" value="1"/>
</dbReference>
<dbReference type="SMART" id="SM01068">
    <property type="entry name" value="CBM_X"/>
    <property type="match status" value="1"/>
</dbReference>
<feature type="domain" description="Glycosyl hydrolase 94 catalytic" evidence="4">
    <location>
        <begin position="310"/>
        <end position="745"/>
    </location>
</feature>
<evidence type="ECO:0000259" key="3">
    <source>
        <dbReference type="Pfam" id="PF06165"/>
    </source>
</evidence>
<proteinExistence type="predicted"/>
<dbReference type="InterPro" id="IPR008928">
    <property type="entry name" value="6-hairpin_glycosidase_sf"/>
</dbReference>
<protein>
    <submittedName>
        <fullName evidence="5">Glycosyl transferase</fullName>
    </submittedName>
</protein>
<name>A0A6P1MDL1_9BACT</name>
<dbReference type="Pfam" id="PF06165">
    <property type="entry name" value="GH94_b-supersand"/>
    <property type="match status" value="1"/>
</dbReference>
<dbReference type="Gene3D" id="1.50.10.10">
    <property type="match status" value="1"/>
</dbReference>
<reference evidence="5 6" key="1">
    <citation type="submission" date="2020-01" db="EMBL/GenBank/DDBJ databases">
        <title>Ponticoccus aerotolerans gen. nov., sp. nov., an anaerobic bacterium and proposal of Ponticoccusceae fam. nov., Ponticoccusles ord. nov. and Ponticoccuse classis nov. in the phylum Kiritimatiellaeota.</title>
        <authorList>
            <person name="Zhou L.Y."/>
            <person name="Du Z.J."/>
        </authorList>
    </citation>
    <scope>NUCLEOTIDE SEQUENCE [LARGE SCALE GENOMIC DNA]</scope>
    <source>
        <strain evidence="5 6">S-5007</strain>
    </source>
</reference>
<dbReference type="EMBL" id="CP047593">
    <property type="protein sequence ID" value="QHI70654.1"/>
    <property type="molecule type" value="Genomic_DNA"/>
</dbReference>
<organism evidence="5 6">
    <name type="scientific">Tichowtungia aerotolerans</name>
    <dbReference type="NCBI Taxonomy" id="2697043"/>
    <lineage>
        <taxon>Bacteria</taxon>
        <taxon>Pseudomonadati</taxon>
        <taxon>Kiritimatiellota</taxon>
        <taxon>Tichowtungiia</taxon>
        <taxon>Tichowtungiales</taxon>
        <taxon>Tichowtungiaceae</taxon>
        <taxon>Tichowtungia</taxon>
    </lineage>
</organism>
<dbReference type="InterPro" id="IPR012341">
    <property type="entry name" value="6hp_glycosidase-like_sf"/>
</dbReference>
<evidence type="ECO:0000313" key="6">
    <source>
        <dbReference type="Proteomes" id="UP000464954"/>
    </source>
</evidence>
<sequence>MKYGYFDVKNREYVIERPDTPLPWINYLGKEGFYSLISNTAGGYSFYVDARKRRLTRYRYNNIPNDVGGRYLYLRDNKTEEIWSSSWAPVKATLDLYECRHGLGYTVIQSQKNGIDVTVRYFVPLDINAEVWEVSVKNISNEAKDISVFSFVEWCLWEALNDMTNYQSTYNYGEVEVEGNIIYHKTEYRERRNHFAYFGCSEDVAAYETDGHVFWGMHSGFDSPESVRLGQLKNTIAEGWNPIGSHQLNLMLQPSESKEINFALGYWENPQDQKFSAPQVVNKSLVEPVIEKLLNRKKTEALFAERVNDWENALNVLQVETPDEEINTMVNTWTPYQCVQTYIHARSTSFWDTGIGRGIGYRDAAQDIMAAVHLMDPPRIRQRVIDLAGIQWRTGATYHQFQPLTKKGNAEIGTGFNDDPLWLLIATAAYVKETGDWSILDEMIPYADDHGAPASLYDHMLTSFNYSQKYRGPNGLPLIGRADWNDCLNLLITRIEEGENWQGEADYAALDTEVGSVPESLMISGQFVIAVNELAAMAAKRGDMETVEKARAAVAQMKQNIINNGWDGEWFVRAYDRHGKAIGSKDSPEGASKICIESQVWNVWAEVGFENGCAKQAMDSVKDKLYCEHGILLNQPSYTVFNVEHGQMTTVPPGLKENGSVFCQPNGWAISAECKLGRGDRALEYYNAICPIKRENLSEVHRAEPYIYSQMIAGPESAYCGEARNSWLTGSAASNLAGMTQGILGVQADYDGLKIDPCLPTGWKACKISRYFRGDIYNIEIHNPDGLGTGITHITVNGVVLEGNVMPVIGDGTVHDVQVIITKD</sequence>
<accession>A0A6P1MDL1</accession>
<gene>
    <name evidence="5" type="ORF">GT409_14795</name>
</gene>
<dbReference type="Gene3D" id="2.70.98.40">
    <property type="entry name" value="Glycoside hydrolase, family 65, N-terminal domain"/>
    <property type="match status" value="1"/>
</dbReference>
<dbReference type="Pfam" id="PF17167">
    <property type="entry name" value="Glyco_hydro_94"/>
    <property type="match status" value="1"/>
</dbReference>
<dbReference type="InterPro" id="IPR052047">
    <property type="entry name" value="GH94_Enzymes"/>
</dbReference>
<dbReference type="RefSeq" id="WP_160629827.1">
    <property type="nucleotide sequence ID" value="NZ_CP047593.1"/>
</dbReference>
<feature type="domain" description="Glycosyl hydrolase 94 supersandwich" evidence="3">
    <location>
        <begin position="11"/>
        <end position="271"/>
    </location>
</feature>
<dbReference type="Gene3D" id="1.20.890.20">
    <property type="entry name" value="mpn423 like domain"/>
    <property type="match status" value="1"/>
</dbReference>
<keyword evidence="6" id="KW-1185">Reference proteome</keyword>
<evidence type="ECO:0000256" key="1">
    <source>
        <dbReference type="ARBA" id="ARBA00022676"/>
    </source>
</evidence>
<evidence type="ECO:0000313" key="5">
    <source>
        <dbReference type="EMBL" id="QHI70654.1"/>
    </source>
</evidence>
<evidence type="ECO:0000259" key="4">
    <source>
        <dbReference type="Pfam" id="PF17167"/>
    </source>
</evidence>
<dbReference type="Gene3D" id="2.60.420.10">
    <property type="entry name" value="Maltose phosphorylase, domain 3"/>
    <property type="match status" value="1"/>
</dbReference>
<dbReference type="GO" id="GO:0005975">
    <property type="term" value="P:carbohydrate metabolic process"/>
    <property type="evidence" value="ECO:0007669"/>
    <property type="project" value="InterPro"/>
</dbReference>
<dbReference type="InterPro" id="IPR033432">
    <property type="entry name" value="GH94_catalytic"/>
</dbReference>
<dbReference type="GO" id="GO:0030246">
    <property type="term" value="F:carbohydrate binding"/>
    <property type="evidence" value="ECO:0007669"/>
    <property type="project" value="InterPro"/>
</dbReference>
<keyword evidence="1" id="KW-0328">Glycosyltransferase</keyword>
<evidence type="ECO:0000256" key="2">
    <source>
        <dbReference type="ARBA" id="ARBA00022679"/>
    </source>
</evidence>
<dbReference type="PANTHER" id="PTHR37469:SF2">
    <property type="entry name" value="CELLOBIONIC ACID PHOSPHORYLASE"/>
    <property type="match status" value="1"/>
</dbReference>
<dbReference type="PANTHER" id="PTHR37469">
    <property type="entry name" value="CELLOBIONIC ACID PHOSPHORYLASE-RELATED"/>
    <property type="match status" value="1"/>
</dbReference>
<dbReference type="InterPro" id="IPR010383">
    <property type="entry name" value="Glyco_hydrolase_94_b-supersand"/>
</dbReference>
<dbReference type="SUPFAM" id="SSF48208">
    <property type="entry name" value="Six-hairpin glycosidases"/>
    <property type="match status" value="1"/>
</dbReference>
<dbReference type="GO" id="GO:0016757">
    <property type="term" value="F:glycosyltransferase activity"/>
    <property type="evidence" value="ECO:0007669"/>
    <property type="project" value="UniProtKB-KW"/>
</dbReference>
<dbReference type="InterPro" id="IPR037018">
    <property type="entry name" value="GH65_N"/>
</dbReference>
<keyword evidence="2 5" id="KW-0808">Transferase</keyword>